<keyword evidence="7" id="KW-0067">ATP-binding</keyword>
<keyword evidence="3" id="KW-0597">Phosphoprotein</keyword>
<organism evidence="10 11">
    <name type="scientific">Aeromicrobium chenweiae</name>
    <dbReference type="NCBI Taxonomy" id="2079793"/>
    <lineage>
        <taxon>Bacteria</taxon>
        <taxon>Bacillati</taxon>
        <taxon>Actinomycetota</taxon>
        <taxon>Actinomycetes</taxon>
        <taxon>Propionibacteriales</taxon>
        <taxon>Nocardioidaceae</taxon>
        <taxon>Aeromicrobium</taxon>
    </lineage>
</organism>
<sequence>MGALSDRRSWATRPRELLRSVAELGSGLGTSLLALGALVLLVVVAVTAVVGVGLLLAPTVLRVVRWTADRERTRLARWGTDVPGPGPLPAGLRPALADASLRRDVRWLVVHATWGLLVGLVGVALPLFAVRDATFPLWWWLAPRGEASAALWFWVIESWGEALLVALSAVGWAVLTVLLTPTLARLQSRPGRALLPPPPGTDLPLRIAELTATRAAALDAHATELRRIERSLHDGTQNPLVAANVLIGAARRQLGDDRSAADDLLEQAQTSVERALGELRTTIRGILPPVLSDRGLEGAIAGLAATSGVPTAVDVSATRCPASVEASAYYMVAEALTNVSRHSGARQATVTVRSIDGHLDVRVTDDGHGGASETPGSGLAGIRRRIEAHDGSFEVSSPAAGPTTLHAWLPCGS</sequence>
<keyword evidence="11" id="KW-1185">Reference proteome</keyword>
<dbReference type="CDD" id="cd16917">
    <property type="entry name" value="HATPase_UhpB-NarQ-NarX-like"/>
    <property type="match status" value="1"/>
</dbReference>
<dbReference type="EC" id="2.7.13.3" evidence="2"/>
<dbReference type="Pfam" id="PF13796">
    <property type="entry name" value="Sensor"/>
    <property type="match status" value="1"/>
</dbReference>
<comment type="catalytic activity">
    <reaction evidence="1">
        <text>ATP + protein L-histidine = ADP + protein N-phospho-L-histidine.</text>
        <dbReference type="EC" id="2.7.13.3"/>
    </reaction>
</comment>
<dbReference type="OrthoDB" id="3217947at2"/>
<dbReference type="GO" id="GO:0016020">
    <property type="term" value="C:membrane"/>
    <property type="evidence" value="ECO:0007669"/>
    <property type="project" value="InterPro"/>
</dbReference>
<dbReference type="InterPro" id="IPR050482">
    <property type="entry name" value="Sensor_HK_TwoCompSys"/>
</dbReference>
<dbReference type="AlphaFoldDB" id="A0A2S0WJL1"/>
<gene>
    <name evidence="10" type="ORF">C3E78_04410</name>
</gene>
<keyword evidence="8" id="KW-0902">Two-component regulatory system</keyword>
<dbReference type="EMBL" id="CP026952">
    <property type="protein sequence ID" value="AWB91523.1"/>
    <property type="molecule type" value="Genomic_DNA"/>
</dbReference>
<evidence type="ECO:0000256" key="4">
    <source>
        <dbReference type="ARBA" id="ARBA00022679"/>
    </source>
</evidence>
<keyword evidence="5" id="KW-0547">Nucleotide-binding</keyword>
<dbReference type="InterPro" id="IPR025828">
    <property type="entry name" value="Put_sensor_dom"/>
</dbReference>
<dbReference type="SUPFAM" id="SSF55874">
    <property type="entry name" value="ATPase domain of HSP90 chaperone/DNA topoisomerase II/histidine kinase"/>
    <property type="match status" value="1"/>
</dbReference>
<evidence type="ECO:0000256" key="1">
    <source>
        <dbReference type="ARBA" id="ARBA00000085"/>
    </source>
</evidence>
<evidence type="ECO:0000256" key="2">
    <source>
        <dbReference type="ARBA" id="ARBA00012438"/>
    </source>
</evidence>
<evidence type="ECO:0000256" key="3">
    <source>
        <dbReference type="ARBA" id="ARBA00022553"/>
    </source>
</evidence>
<accession>A0A2S0WJL1</accession>
<keyword evidence="6 10" id="KW-0418">Kinase</keyword>
<dbReference type="InterPro" id="IPR003594">
    <property type="entry name" value="HATPase_dom"/>
</dbReference>
<dbReference type="Gene3D" id="3.30.565.10">
    <property type="entry name" value="Histidine kinase-like ATPase, C-terminal domain"/>
    <property type="match status" value="1"/>
</dbReference>
<evidence type="ECO:0000256" key="6">
    <source>
        <dbReference type="ARBA" id="ARBA00022777"/>
    </source>
</evidence>
<name>A0A2S0WJL1_9ACTN</name>
<dbReference type="Pfam" id="PF07730">
    <property type="entry name" value="HisKA_3"/>
    <property type="match status" value="1"/>
</dbReference>
<dbReference type="InterPro" id="IPR011712">
    <property type="entry name" value="Sig_transdc_His_kin_sub3_dim/P"/>
</dbReference>
<proteinExistence type="predicted"/>
<reference evidence="11" key="1">
    <citation type="submission" date="2018-01" db="EMBL/GenBank/DDBJ databases">
        <authorList>
            <person name="Li J."/>
        </authorList>
    </citation>
    <scope>NUCLEOTIDE SEQUENCE [LARGE SCALE GENOMIC DNA]</scope>
    <source>
        <strain evidence="11">592</strain>
    </source>
</reference>
<dbReference type="GO" id="GO:0000155">
    <property type="term" value="F:phosphorelay sensor kinase activity"/>
    <property type="evidence" value="ECO:0007669"/>
    <property type="project" value="InterPro"/>
</dbReference>
<protein>
    <recommendedName>
        <fullName evidence="2">histidine kinase</fullName>
        <ecNumber evidence="2">2.7.13.3</ecNumber>
    </recommendedName>
</protein>
<dbReference type="PANTHER" id="PTHR24421:SF10">
    <property type="entry name" value="NITRATE_NITRITE SENSOR PROTEIN NARQ"/>
    <property type="match status" value="1"/>
</dbReference>
<dbReference type="GO" id="GO:0005524">
    <property type="term" value="F:ATP binding"/>
    <property type="evidence" value="ECO:0007669"/>
    <property type="project" value="UniProtKB-KW"/>
</dbReference>
<dbReference type="Proteomes" id="UP000244384">
    <property type="component" value="Chromosome"/>
</dbReference>
<evidence type="ECO:0000313" key="11">
    <source>
        <dbReference type="Proteomes" id="UP000244384"/>
    </source>
</evidence>
<dbReference type="Gene3D" id="1.20.5.1930">
    <property type="match status" value="1"/>
</dbReference>
<dbReference type="InterPro" id="IPR036890">
    <property type="entry name" value="HATPase_C_sf"/>
</dbReference>
<evidence type="ECO:0000313" key="10">
    <source>
        <dbReference type="EMBL" id="AWB91523.1"/>
    </source>
</evidence>
<evidence type="ECO:0000256" key="7">
    <source>
        <dbReference type="ARBA" id="ARBA00022840"/>
    </source>
</evidence>
<evidence type="ECO:0000259" key="9">
    <source>
        <dbReference type="SMART" id="SM00387"/>
    </source>
</evidence>
<accession>A0A5F2ERW1</accession>
<evidence type="ECO:0000256" key="5">
    <source>
        <dbReference type="ARBA" id="ARBA00022741"/>
    </source>
</evidence>
<dbReference type="RefSeq" id="WP_108577169.1">
    <property type="nucleotide sequence ID" value="NZ_CP026952.1"/>
</dbReference>
<dbReference type="SMART" id="SM00387">
    <property type="entry name" value="HATPase_c"/>
    <property type="match status" value="1"/>
</dbReference>
<dbReference type="PANTHER" id="PTHR24421">
    <property type="entry name" value="NITRATE/NITRITE SENSOR PROTEIN NARX-RELATED"/>
    <property type="match status" value="1"/>
</dbReference>
<feature type="domain" description="Histidine kinase/HSP90-like ATPase" evidence="9">
    <location>
        <begin position="323"/>
        <end position="413"/>
    </location>
</feature>
<dbReference type="Pfam" id="PF02518">
    <property type="entry name" value="HATPase_c"/>
    <property type="match status" value="1"/>
</dbReference>
<keyword evidence="4" id="KW-0808">Transferase</keyword>
<evidence type="ECO:0000256" key="8">
    <source>
        <dbReference type="ARBA" id="ARBA00023012"/>
    </source>
</evidence>
<dbReference type="GO" id="GO:0046983">
    <property type="term" value="F:protein dimerization activity"/>
    <property type="evidence" value="ECO:0007669"/>
    <property type="project" value="InterPro"/>
</dbReference>
<dbReference type="KEGG" id="aez:C3E78_04410"/>